<dbReference type="PANTHER" id="PTHR24197">
    <property type="entry name" value="ANKYRIN REPEAT DOMAIN-CONTAINING PROTEIN 61"/>
    <property type="match status" value="1"/>
</dbReference>
<proteinExistence type="predicted"/>
<dbReference type="Gene3D" id="1.25.40.20">
    <property type="entry name" value="Ankyrin repeat-containing domain"/>
    <property type="match status" value="2"/>
</dbReference>
<organism evidence="4">
    <name type="scientific">Murmansk poxvirus</name>
    <dbReference type="NCBI Taxonomy" id="2025359"/>
    <lineage>
        <taxon>Viruses</taxon>
        <taxon>Varidnaviria</taxon>
        <taxon>Bamfordvirae</taxon>
        <taxon>Nucleocytoviricota</taxon>
        <taxon>Pokkesviricetes</taxon>
        <taxon>Chitovirales</taxon>
        <taxon>Poxviridae</taxon>
        <taxon>Chordopoxvirinae</taxon>
        <taxon>Centapoxvirus</taxon>
        <taxon>Centapoxvirus microtuspox</taxon>
        <taxon>Murmansk microtuspox virus</taxon>
    </lineage>
</organism>
<dbReference type="OrthoDB" id="23431at10239"/>
<keyword evidence="5" id="KW-1185">Reference proteome</keyword>
<dbReference type="InterPro" id="IPR002110">
    <property type="entry name" value="Ankyrin_rpt"/>
</dbReference>
<evidence type="ECO:0000256" key="3">
    <source>
        <dbReference type="PROSITE-ProRule" id="PRU00023"/>
    </source>
</evidence>
<keyword evidence="2 3" id="KW-0040">ANK repeat</keyword>
<dbReference type="PROSITE" id="PS50088">
    <property type="entry name" value="ANK_REPEAT"/>
    <property type="match status" value="1"/>
</dbReference>
<evidence type="ECO:0000313" key="5">
    <source>
        <dbReference type="Proteomes" id="UP000217350"/>
    </source>
</evidence>
<dbReference type="InterPro" id="IPR036770">
    <property type="entry name" value="Ankyrin_rpt-contain_sf"/>
</dbReference>
<dbReference type="SUPFAM" id="SSF48403">
    <property type="entry name" value="Ankyrin repeat"/>
    <property type="match status" value="2"/>
</dbReference>
<dbReference type="Pfam" id="PF12796">
    <property type="entry name" value="Ank_2"/>
    <property type="match status" value="1"/>
</dbReference>
<evidence type="ECO:0008006" key="6">
    <source>
        <dbReference type="Google" id="ProtNLM"/>
    </source>
</evidence>
<accession>A0A223FMK1</accession>
<keyword evidence="1" id="KW-0677">Repeat</keyword>
<reference evidence="4" key="1">
    <citation type="journal article" date="2017" name="Virus Genes">
        <title>Two novel poxviruses with unusual genome rearrangements: NY_014 and Murmansk.</title>
        <authorList>
            <person name="Smithson C."/>
            <person name="Meyer H."/>
            <person name="Gigante C.M."/>
            <person name="Gao J."/>
            <person name="Zhao H."/>
            <person name="Batra D."/>
            <person name="Damon I."/>
            <person name="Upton C."/>
            <person name="Li Y."/>
        </authorList>
    </citation>
    <scope>NUCLEOTIDE SEQUENCE [LARGE SCALE GENOMIC DNA]</scope>
    <source>
        <strain evidence="4">LEIV-11411</strain>
    </source>
</reference>
<gene>
    <name evidence="4" type="ORF">Murmansk-017</name>
</gene>
<dbReference type="PROSITE" id="PS50297">
    <property type="entry name" value="ANK_REP_REGION"/>
    <property type="match status" value="1"/>
</dbReference>
<name>A0A223FMK1_9POXV</name>
<sequence length="653" mass="76369">MEEDFILSYLEHQYDVKLHTVKKILDNCIDPNIVDRFNNNAIHCYCYNKKEDIDINVINLLIRYGVDILHRNNNNLTPLGEYVKHHHNNIKNNIVNILLHHSNTYDIDIGEYIKSDDIDIGILKKLIENNYVNTPCYMNDIVDNYTKCKNIRYDVLKLLLDNSNYYIDEDICDSYLVSYEHYSRNAFHNYIMTNIDLPLSKDIINLMKKYIHTSSMDNYGYLPIQYYWKNSVVDIKIVKLLIDNINCSITYKDKIQPLMRGVLADYINAKFRGKNYHVDMKIIDLLLRTDKVIDMALDNKLENFISYDFKDFICSITSYDSRHYNYDLINKIISRFDKIFVQEMLYSYLYYSDSVCIDIIKIILDNGAIINTNAVYMYFENSYNVINPDVVKFMMENNGHLAVNTNNKQLLIYLLLTSRFNTLKHYENILLDVISVMLKYIKDINMKDSRGLTALYYSVANKYKKVTKLLLENGANVNAVMDKGNTIISKAITRIGDVKLTNMLLSYRPTLECMLATVSSNCFDPKNKSLLAFVKYGILLDINFPCNHLNVYKKEIDSYIDDINKMKNIKIAGGVSVFDILINKNLLTRLNYVNNPILIDFINNSNSIYKDEIKMLLNDTIIKRNYIDIIINSIDDYILPVEIVYKILSYSVI</sequence>
<evidence type="ECO:0000256" key="2">
    <source>
        <dbReference type="ARBA" id="ARBA00023043"/>
    </source>
</evidence>
<dbReference type="Proteomes" id="UP000217350">
    <property type="component" value="Segment"/>
</dbReference>
<protein>
    <recommendedName>
        <fullName evidence="6">Ankyrin repeat protein</fullName>
    </recommendedName>
</protein>
<dbReference type="PANTHER" id="PTHR24197:SF44">
    <property type="entry name" value="ANKYRIN REPEAT DOMAIN-CONTAINING PROTEIN 54"/>
    <property type="match status" value="1"/>
</dbReference>
<feature type="repeat" description="ANK" evidence="3">
    <location>
        <begin position="450"/>
        <end position="482"/>
    </location>
</feature>
<evidence type="ECO:0000256" key="1">
    <source>
        <dbReference type="ARBA" id="ARBA00022737"/>
    </source>
</evidence>
<dbReference type="SMART" id="SM00248">
    <property type="entry name" value="ANK"/>
    <property type="match status" value="7"/>
</dbReference>
<dbReference type="EMBL" id="MF001304">
    <property type="protein sequence ID" value="AST09212.1"/>
    <property type="molecule type" value="Genomic_DNA"/>
</dbReference>
<evidence type="ECO:0000313" key="4">
    <source>
        <dbReference type="EMBL" id="AST09212.1"/>
    </source>
</evidence>